<proteinExistence type="predicted"/>
<evidence type="ECO:0000256" key="1">
    <source>
        <dbReference type="ARBA" id="ARBA00022630"/>
    </source>
</evidence>
<evidence type="ECO:0000259" key="3">
    <source>
        <dbReference type="PROSITE" id="PS51387"/>
    </source>
</evidence>
<keyword evidence="5" id="KW-1185">Reference proteome</keyword>
<dbReference type="InterPro" id="IPR036318">
    <property type="entry name" value="FAD-bd_PCMH-like_sf"/>
</dbReference>
<organism evidence="4 5">
    <name type="scientific">Ruixingdingia sedimenti</name>
    <dbReference type="NCBI Taxonomy" id="3073604"/>
    <lineage>
        <taxon>Bacteria</taxon>
        <taxon>Pseudomonadati</taxon>
        <taxon>Pseudomonadota</taxon>
        <taxon>Alphaproteobacteria</taxon>
        <taxon>Rhodobacterales</taxon>
        <taxon>Paracoccaceae</taxon>
        <taxon>Ruixingdingia</taxon>
    </lineage>
</organism>
<keyword evidence="1" id="KW-0285">Flavoprotein</keyword>
<dbReference type="Proteomes" id="UP001247754">
    <property type="component" value="Unassembled WGS sequence"/>
</dbReference>
<dbReference type="PANTHER" id="PTHR11748:SF103">
    <property type="entry name" value="GLYCOLATE OXIDASE SUBUNIT GLCE"/>
    <property type="match status" value="1"/>
</dbReference>
<dbReference type="Pfam" id="PF01565">
    <property type="entry name" value="FAD_binding_4"/>
    <property type="match status" value="1"/>
</dbReference>
<evidence type="ECO:0000313" key="5">
    <source>
        <dbReference type="Proteomes" id="UP001247754"/>
    </source>
</evidence>
<sequence>MRPGDEAELAAMLRDAEGPLAVRGGGTRVPCALAGTVLETGGLSGITLYEPGALTLVVRAGTPLAEVEAALARENQRLAFEPPDLRGLLGRGGASTIGGVAAANASGPRRVQAGACRDYMLGVRFVDGAGMAVANGGRVMKNVTGYDLVKLLAGSHGTLGVLTEVAFKVLPVPETEATLRLTVPGEAAAVAAMAAALGSPYEVTGAAFTTPHWGNPGEVLLRIEGFSRSVAYRAERLAHLLTAHGIADIDRDPAASAALWRGLRDVTAFHDMPFVARLSLRPSQVAGMMAGVARAHPCTALLDWGGGLAWVAADEGLDGGGAGRLLSALHRAAAQAGGHATLVKGADLVGDVPLFQPQPPAVAALAAGLRAQFDPRGILNPGLMG</sequence>
<comment type="caution">
    <text evidence="4">The sequence shown here is derived from an EMBL/GenBank/DDBJ whole genome shotgun (WGS) entry which is preliminary data.</text>
</comment>
<dbReference type="PANTHER" id="PTHR11748">
    <property type="entry name" value="D-LACTATE DEHYDROGENASE"/>
    <property type="match status" value="1"/>
</dbReference>
<dbReference type="InterPro" id="IPR016164">
    <property type="entry name" value="FAD-linked_Oxase-like_C"/>
</dbReference>
<reference evidence="4 5" key="1">
    <citation type="submission" date="2023-09" db="EMBL/GenBank/DDBJ databases">
        <title>Xinfangfangia sedmenti sp. nov., isolated the sedment.</title>
        <authorList>
            <person name="Xu L."/>
        </authorList>
    </citation>
    <scope>NUCLEOTIDE SEQUENCE [LARGE SCALE GENOMIC DNA]</scope>
    <source>
        <strain evidence="4 5">LG-4</strain>
    </source>
</reference>
<dbReference type="InterPro" id="IPR016166">
    <property type="entry name" value="FAD-bd_PCMH"/>
</dbReference>
<gene>
    <name evidence="4" type="ORF">RGD00_12040</name>
</gene>
<evidence type="ECO:0000313" key="4">
    <source>
        <dbReference type="EMBL" id="MDR5653340.1"/>
    </source>
</evidence>
<feature type="domain" description="FAD-binding PCMH-type" evidence="3">
    <location>
        <begin position="1"/>
        <end position="172"/>
    </location>
</feature>
<dbReference type="RefSeq" id="WP_310457585.1">
    <property type="nucleotide sequence ID" value="NZ_JAVKPH010000012.1"/>
</dbReference>
<accession>A0ABU1F8Y3</accession>
<protein>
    <submittedName>
        <fullName evidence="4">FAD-binding protein</fullName>
    </submittedName>
</protein>
<dbReference type="Gene3D" id="3.30.465.10">
    <property type="match status" value="1"/>
</dbReference>
<dbReference type="PROSITE" id="PS51387">
    <property type="entry name" value="FAD_PCMH"/>
    <property type="match status" value="1"/>
</dbReference>
<evidence type="ECO:0000256" key="2">
    <source>
        <dbReference type="ARBA" id="ARBA00022827"/>
    </source>
</evidence>
<dbReference type="EMBL" id="JAVKPH010000012">
    <property type="protein sequence ID" value="MDR5653340.1"/>
    <property type="molecule type" value="Genomic_DNA"/>
</dbReference>
<dbReference type="SUPFAM" id="SSF56176">
    <property type="entry name" value="FAD-binding/transporter-associated domain-like"/>
    <property type="match status" value="1"/>
</dbReference>
<dbReference type="InterPro" id="IPR016169">
    <property type="entry name" value="FAD-bd_PCMH_sub2"/>
</dbReference>
<name>A0ABU1F8Y3_9RHOB</name>
<keyword evidence="2" id="KW-0274">FAD</keyword>
<dbReference type="SUPFAM" id="SSF55103">
    <property type="entry name" value="FAD-linked oxidases, C-terminal domain"/>
    <property type="match status" value="1"/>
</dbReference>
<dbReference type="InterPro" id="IPR006094">
    <property type="entry name" value="Oxid_FAD_bind_N"/>
</dbReference>